<dbReference type="Gene3D" id="2.70.98.10">
    <property type="match status" value="1"/>
</dbReference>
<sequence>MLKHYTSCFLLFSLCLLGCNSDQKESQRPNKNEKLTAYADPFIGTGGHGHTFPGASAPFGMVQLSPDNGISGWDWCSGYHYSDSIVAGFSHLHLSGTGIGDLADILFMPVNKKVDLTVKVSERDDIPYKSKYSHSKEKARPGYYKLYLEDHEIDVELTASKRTGYHKYTFKEGDEQSVVIDLGFAINWDKPTETAINIEDENTISGYRHSTGWAKNQKVFFVAEFSKPISEYTLFGDNEAKEGEQVQGARTSAQLFFDEKNSTELQAKVSLSSVSIENVRKNLDSSDNFDFEEKRKQAEAEWEKALGDIEVETPADSLKTIFYTALYHTQLSPVTFSDVNGEFRKENDSIDKTQDFVAYSTLSLWDTFRAEQPLLTLIEPNRVSDIISSMLEYYEVNKSLPVWTLYGNETNTMTGYHSVPVIAEAYFKGIRDFDVEKAYEAMKTTMMQDARSLKELREYGYIPFDLGNESVTKTLEYAYNDWCVAQMAKALDKQEDYRYFSKRAESYKKLFDPETGFMRGKSSKGEWHTPFDPKHSQHRVNTDYTEGNAWQHSWFVLHQPEGLIQLHGGAEPFTEKLEQLFNESSEITGEHTSADISGLIGQYAHGNEPSHHIAYLFNKAGKPWRTQYWVREILKTQYNTTPDGLSGNEDAGQMSAWYVFSSMGLYPFNPASAEYEIGSPVFERSRLNLPNGKTFGIIAENVSEENIYIQSATLNGKKFDRTSISHQEILEGGKLKFVMGPEPNKNWGTTKKQAD</sequence>
<dbReference type="PANTHER" id="PTHR12143">
    <property type="entry name" value="PEPTIDE N-GLYCANASE PNGASE -RELATED"/>
    <property type="match status" value="1"/>
</dbReference>
<evidence type="ECO:0000256" key="1">
    <source>
        <dbReference type="ARBA" id="ARBA00001913"/>
    </source>
</evidence>
<feature type="domain" description="Glycosyl hydrolase family 92 N-terminal" evidence="5">
    <location>
        <begin position="38"/>
        <end position="272"/>
    </location>
</feature>
<dbReference type="Gene3D" id="1.20.1050.60">
    <property type="entry name" value="alpha-1,2-mannosidase"/>
    <property type="match status" value="1"/>
</dbReference>
<dbReference type="Pfam" id="PF17678">
    <property type="entry name" value="Glyco_hydro_92N"/>
    <property type="match status" value="1"/>
</dbReference>
<dbReference type="InterPro" id="IPR041371">
    <property type="entry name" value="GH92_N"/>
</dbReference>
<evidence type="ECO:0000259" key="5">
    <source>
        <dbReference type="Pfam" id="PF17678"/>
    </source>
</evidence>
<accession>A0ABW3NQW8</accession>
<reference evidence="7" key="1">
    <citation type="journal article" date="2019" name="Int. J. Syst. Evol. Microbiol.">
        <title>The Global Catalogue of Microorganisms (GCM) 10K type strain sequencing project: providing services to taxonomists for standard genome sequencing and annotation.</title>
        <authorList>
            <consortium name="The Broad Institute Genomics Platform"/>
            <consortium name="The Broad Institute Genome Sequencing Center for Infectious Disease"/>
            <person name="Wu L."/>
            <person name="Ma J."/>
        </authorList>
    </citation>
    <scope>NUCLEOTIDE SEQUENCE [LARGE SCALE GENOMIC DNA]</scope>
    <source>
        <strain evidence="7">CCUG 64793</strain>
    </source>
</reference>
<dbReference type="Gene3D" id="1.20.1610.10">
    <property type="entry name" value="alpha-1,2-mannosidases domains"/>
    <property type="match status" value="1"/>
</dbReference>
<dbReference type="RefSeq" id="WP_380743194.1">
    <property type="nucleotide sequence ID" value="NZ_JBHTLI010000001.1"/>
</dbReference>
<comment type="caution">
    <text evidence="6">The sequence shown here is derived from an EMBL/GenBank/DDBJ whole genome shotgun (WGS) entry which is preliminary data.</text>
</comment>
<evidence type="ECO:0000259" key="4">
    <source>
        <dbReference type="Pfam" id="PF07971"/>
    </source>
</evidence>
<evidence type="ECO:0000313" key="6">
    <source>
        <dbReference type="EMBL" id="MFD1094917.1"/>
    </source>
</evidence>
<proteinExistence type="predicted"/>
<dbReference type="Gene3D" id="3.30.2080.10">
    <property type="entry name" value="GH92 mannosidase domain"/>
    <property type="match status" value="1"/>
</dbReference>
<keyword evidence="3" id="KW-0106">Calcium</keyword>
<keyword evidence="7" id="KW-1185">Reference proteome</keyword>
<evidence type="ECO:0000256" key="3">
    <source>
        <dbReference type="ARBA" id="ARBA00022837"/>
    </source>
</evidence>
<dbReference type="InterPro" id="IPR014718">
    <property type="entry name" value="GH-type_carb-bd"/>
</dbReference>
<organism evidence="6 7">
    <name type="scientific">Salegentibacter chungangensis</name>
    <dbReference type="NCBI Taxonomy" id="1335724"/>
    <lineage>
        <taxon>Bacteria</taxon>
        <taxon>Pseudomonadati</taxon>
        <taxon>Bacteroidota</taxon>
        <taxon>Flavobacteriia</taxon>
        <taxon>Flavobacteriales</taxon>
        <taxon>Flavobacteriaceae</taxon>
        <taxon>Salegentibacter</taxon>
    </lineage>
</organism>
<evidence type="ECO:0000256" key="2">
    <source>
        <dbReference type="ARBA" id="ARBA00011245"/>
    </source>
</evidence>
<feature type="domain" description="Glycosyl hydrolase family 92" evidence="4">
    <location>
        <begin position="280"/>
        <end position="741"/>
    </location>
</feature>
<dbReference type="GO" id="GO:0016787">
    <property type="term" value="F:hydrolase activity"/>
    <property type="evidence" value="ECO:0007669"/>
    <property type="project" value="UniProtKB-KW"/>
</dbReference>
<dbReference type="InterPro" id="IPR050883">
    <property type="entry name" value="PNGase"/>
</dbReference>
<dbReference type="InterPro" id="IPR012939">
    <property type="entry name" value="Glyco_hydro_92"/>
</dbReference>
<dbReference type="InterPro" id="IPR005887">
    <property type="entry name" value="GH92_a_mannosidase_put"/>
</dbReference>
<comment type="subunit">
    <text evidence="2">Monomer.</text>
</comment>
<comment type="cofactor">
    <cofactor evidence="1">
        <name>Ca(2+)</name>
        <dbReference type="ChEBI" id="CHEBI:29108"/>
    </cofactor>
</comment>
<protein>
    <submittedName>
        <fullName evidence="6">GH92 family glycosyl hydrolase</fullName>
    </submittedName>
</protein>
<dbReference type="Proteomes" id="UP001597131">
    <property type="component" value="Unassembled WGS sequence"/>
</dbReference>
<evidence type="ECO:0000313" key="7">
    <source>
        <dbReference type="Proteomes" id="UP001597131"/>
    </source>
</evidence>
<gene>
    <name evidence="6" type="ORF">ACFQ3Q_04070</name>
</gene>
<dbReference type="NCBIfam" id="TIGR01180">
    <property type="entry name" value="aman2_put"/>
    <property type="match status" value="1"/>
</dbReference>
<keyword evidence="6" id="KW-0378">Hydrolase</keyword>
<dbReference type="InterPro" id="IPR008928">
    <property type="entry name" value="6-hairpin_glycosidase_sf"/>
</dbReference>
<dbReference type="EMBL" id="JBHTLI010000001">
    <property type="protein sequence ID" value="MFD1094917.1"/>
    <property type="molecule type" value="Genomic_DNA"/>
</dbReference>
<dbReference type="Pfam" id="PF07971">
    <property type="entry name" value="Glyco_hydro_92"/>
    <property type="match status" value="1"/>
</dbReference>
<name>A0ABW3NQW8_9FLAO</name>
<dbReference type="PANTHER" id="PTHR12143:SF39">
    <property type="entry name" value="SECRETED PROTEIN"/>
    <property type="match status" value="1"/>
</dbReference>
<dbReference type="SUPFAM" id="SSF48208">
    <property type="entry name" value="Six-hairpin glycosidases"/>
    <property type="match status" value="1"/>
</dbReference>